<feature type="region of interest" description="Disordered" evidence="1">
    <location>
        <begin position="1"/>
        <end position="37"/>
    </location>
</feature>
<evidence type="ECO:0000256" key="1">
    <source>
        <dbReference type="SAM" id="MobiDB-lite"/>
    </source>
</evidence>
<accession>A0ABP3T2S4</accession>
<gene>
    <name evidence="2" type="ORF">GCM10009102_30600</name>
</gene>
<comment type="caution">
    <text evidence="2">The sequence shown here is derived from an EMBL/GenBank/DDBJ whole genome shotgun (WGS) entry which is preliminary data.</text>
</comment>
<organism evidence="2 3">
    <name type="scientific">Sphingomonas insulae</name>
    <dbReference type="NCBI Taxonomy" id="424800"/>
    <lineage>
        <taxon>Bacteria</taxon>
        <taxon>Pseudomonadati</taxon>
        <taxon>Pseudomonadota</taxon>
        <taxon>Alphaproteobacteria</taxon>
        <taxon>Sphingomonadales</taxon>
        <taxon>Sphingomonadaceae</taxon>
        <taxon>Sphingomonas</taxon>
    </lineage>
</organism>
<keyword evidence="3" id="KW-1185">Reference proteome</keyword>
<dbReference type="InterPro" id="IPR022243">
    <property type="entry name" value="DUF3768"/>
</dbReference>
<sequence>MPRRSCRLSKGPDWRGQDKETIMTEQTPQSERPAGGPAEIARLNDLLREHITTPGHNRVVMTIGIAALIGDVALFRGFRKRAELLRAVRDFDAFDHGNDPYGEHDMGSFAFEDAACLWKIDYYSPDLAAGSEDPADPSRTVRVLTIMRANER</sequence>
<protein>
    <recommendedName>
        <fullName evidence="4">DUF3768 domain-containing protein</fullName>
    </recommendedName>
</protein>
<evidence type="ECO:0000313" key="2">
    <source>
        <dbReference type="EMBL" id="GAA0676061.1"/>
    </source>
</evidence>
<dbReference type="Pfam" id="PF12599">
    <property type="entry name" value="DUF3768"/>
    <property type="match status" value="1"/>
</dbReference>
<reference evidence="3" key="1">
    <citation type="journal article" date="2019" name="Int. J. Syst. Evol. Microbiol.">
        <title>The Global Catalogue of Microorganisms (GCM) 10K type strain sequencing project: providing services to taxonomists for standard genome sequencing and annotation.</title>
        <authorList>
            <consortium name="The Broad Institute Genomics Platform"/>
            <consortium name="The Broad Institute Genome Sequencing Center for Infectious Disease"/>
            <person name="Wu L."/>
            <person name="Ma J."/>
        </authorList>
    </citation>
    <scope>NUCLEOTIDE SEQUENCE [LARGE SCALE GENOMIC DNA]</scope>
    <source>
        <strain evidence="3">JCM 14603</strain>
    </source>
</reference>
<evidence type="ECO:0008006" key="4">
    <source>
        <dbReference type="Google" id="ProtNLM"/>
    </source>
</evidence>
<evidence type="ECO:0000313" key="3">
    <source>
        <dbReference type="Proteomes" id="UP001500238"/>
    </source>
</evidence>
<proteinExistence type="predicted"/>
<feature type="compositionally biased region" description="Basic and acidic residues" evidence="1">
    <location>
        <begin position="10"/>
        <end position="22"/>
    </location>
</feature>
<dbReference type="Proteomes" id="UP001500238">
    <property type="component" value="Unassembled WGS sequence"/>
</dbReference>
<name>A0ABP3T2S4_9SPHN</name>
<dbReference type="EMBL" id="BAAAES010000011">
    <property type="protein sequence ID" value="GAA0676061.1"/>
    <property type="molecule type" value="Genomic_DNA"/>
</dbReference>